<reference evidence="5 6" key="1">
    <citation type="submission" date="2023-08" db="EMBL/GenBank/DDBJ databases">
        <authorList>
            <person name="Girao M."/>
            <person name="Carvalho M.F."/>
        </authorList>
    </citation>
    <scope>NUCLEOTIDE SEQUENCE [LARGE SCALE GENOMIC DNA]</scope>
    <source>
        <strain evidence="5 6">CT-R113</strain>
    </source>
</reference>
<keyword evidence="6" id="KW-1185">Reference proteome</keyword>
<feature type="domain" description="HTH araC/xylS-type" evidence="4">
    <location>
        <begin position="239"/>
        <end position="337"/>
    </location>
</feature>
<comment type="caution">
    <text evidence="5">The sequence shown here is derived from an EMBL/GenBank/DDBJ whole genome shotgun (WGS) entry which is preliminary data.</text>
</comment>
<dbReference type="InterPro" id="IPR018060">
    <property type="entry name" value="HTH_AraC"/>
</dbReference>
<dbReference type="SUPFAM" id="SSF46689">
    <property type="entry name" value="Homeodomain-like"/>
    <property type="match status" value="2"/>
</dbReference>
<dbReference type="PROSITE" id="PS01124">
    <property type="entry name" value="HTH_ARAC_FAMILY_2"/>
    <property type="match status" value="1"/>
</dbReference>
<proteinExistence type="predicted"/>
<dbReference type="Pfam" id="PF12833">
    <property type="entry name" value="HTH_18"/>
    <property type="match status" value="1"/>
</dbReference>
<dbReference type="InterPro" id="IPR050204">
    <property type="entry name" value="AraC_XylS_family_regulators"/>
</dbReference>
<evidence type="ECO:0000313" key="6">
    <source>
        <dbReference type="Proteomes" id="UP001356095"/>
    </source>
</evidence>
<protein>
    <submittedName>
        <fullName evidence="5">AraC family transcriptional regulator</fullName>
    </submittedName>
</protein>
<evidence type="ECO:0000313" key="5">
    <source>
        <dbReference type="EMBL" id="MEE2040792.1"/>
    </source>
</evidence>
<keyword evidence="1" id="KW-0805">Transcription regulation</keyword>
<dbReference type="InterPro" id="IPR009057">
    <property type="entry name" value="Homeodomain-like_sf"/>
</dbReference>
<dbReference type="InterPro" id="IPR020449">
    <property type="entry name" value="Tscrpt_reg_AraC-type_HTH"/>
</dbReference>
<dbReference type="PRINTS" id="PR00032">
    <property type="entry name" value="HTHARAC"/>
</dbReference>
<accession>A0ABU7KFL7</accession>
<dbReference type="EMBL" id="JAUZMY010000035">
    <property type="protein sequence ID" value="MEE2040792.1"/>
    <property type="molecule type" value="Genomic_DNA"/>
</dbReference>
<dbReference type="PANTHER" id="PTHR46796:SF13">
    <property type="entry name" value="HTH-TYPE TRANSCRIPTIONAL ACTIVATOR RHAS"/>
    <property type="match status" value="1"/>
</dbReference>
<gene>
    <name evidence="5" type="ORF">Q8791_26585</name>
</gene>
<evidence type="ECO:0000259" key="4">
    <source>
        <dbReference type="PROSITE" id="PS01124"/>
    </source>
</evidence>
<evidence type="ECO:0000256" key="3">
    <source>
        <dbReference type="ARBA" id="ARBA00023163"/>
    </source>
</evidence>
<evidence type="ECO:0000256" key="1">
    <source>
        <dbReference type="ARBA" id="ARBA00023015"/>
    </source>
</evidence>
<dbReference type="PANTHER" id="PTHR46796">
    <property type="entry name" value="HTH-TYPE TRANSCRIPTIONAL ACTIVATOR RHAS-RELATED"/>
    <property type="match status" value="1"/>
</dbReference>
<organism evidence="5 6">
    <name type="scientific">Nocardiopsis codii</name>
    <dbReference type="NCBI Taxonomy" id="3065942"/>
    <lineage>
        <taxon>Bacteria</taxon>
        <taxon>Bacillati</taxon>
        <taxon>Actinomycetota</taxon>
        <taxon>Actinomycetes</taxon>
        <taxon>Streptosporangiales</taxon>
        <taxon>Nocardiopsidaceae</taxon>
        <taxon>Nocardiopsis</taxon>
    </lineage>
</organism>
<keyword evidence="3" id="KW-0804">Transcription</keyword>
<evidence type="ECO:0000256" key="2">
    <source>
        <dbReference type="ARBA" id="ARBA00023125"/>
    </source>
</evidence>
<dbReference type="Proteomes" id="UP001356095">
    <property type="component" value="Unassembled WGS sequence"/>
</dbReference>
<dbReference type="SMART" id="SM00342">
    <property type="entry name" value="HTH_ARAC"/>
    <property type="match status" value="1"/>
</dbReference>
<name>A0ABU7KFL7_9ACTN</name>
<dbReference type="Pfam" id="PF12852">
    <property type="entry name" value="Cupin_6"/>
    <property type="match status" value="1"/>
</dbReference>
<dbReference type="InterPro" id="IPR032783">
    <property type="entry name" value="AraC_lig"/>
</dbReference>
<keyword evidence="2" id="KW-0238">DNA-binding</keyword>
<dbReference type="Gene3D" id="1.10.10.60">
    <property type="entry name" value="Homeodomain-like"/>
    <property type="match status" value="2"/>
</dbReference>
<sequence>MDVLSDVISTIRTGQPRSTRIAWHSPWGMRFPETTGPGFQVVLQGSCWLLMDGEEPLRLGVGDVVFLPHGQEFALADSTEHPLPDPSCHSFVSALRESGSLPPLDRPGPPVTELVCDADGPRPLLRRFGSASVGTADADGPSCVTVGGAYHACPARPHPMLTELPRVVHLPARVGMRPELTAAVDLLGGELGGPRQGSDAVIPSLLDILLLYILRAFLEEHRPGGACGWVGALRDPAVSAAVKAVHEDPAHPWTVAGLGERAGLSRAAFSRRFTSLVGQSPLAYVTWWRLTRAGLLLRESDAPISAVAARVGYSSQFAFANAFKREFGMAPGGYRRGTDALLTADAAPETASGPRRAVPDPA</sequence>
<dbReference type="RefSeq" id="WP_330094554.1">
    <property type="nucleotide sequence ID" value="NZ_JAUZMY010000035.1"/>
</dbReference>